<dbReference type="GeneID" id="68108782"/>
<dbReference type="VEuPathDB" id="AmoebaDB:NfTy_053790"/>
<dbReference type="SMART" id="SM00181">
    <property type="entry name" value="EGF"/>
    <property type="match status" value="3"/>
</dbReference>
<evidence type="ECO:0000313" key="6">
    <source>
        <dbReference type="EMBL" id="KAF0979221.1"/>
    </source>
</evidence>
<dbReference type="VEuPathDB" id="AmoebaDB:FDP41_001564"/>
<name>A0A6A5BXI7_NAEFO</name>
<accession>A0A6A5BXI7</accession>
<dbReference type="PROSITE" id="PS01186">
    <property type="entry name" value="EGF_2"/>
    <property type="match status" value="2"/>
</dbReference>
<feature type="domain" description="EGF-like" evidence="5">
    <location>
        <begin position="125"/>
        <end position="157"/>
    </location>
</feature>
<dbReference type="OrthoDB" id="5972943at2759"/>
<evidence type="ECO:0000259" key="5">
    <source>
        <dbReference type="PROSITE" id="PS50026"/>
    </source>
</evidence>
<dbReference type="RefSeq" id="XP_044563934.1">
    <property type="nucleotide sequence ID" value="XM_044704662.1"/>
</dbReference>
<organism evidence="6 7">
    <name type="scientific">Naegleria fowleri</name>
    <name type="common">Brain eating amoeba</name>
    <dbReference type="NCBI Taxonomy" id="5763"/>
    <lineage>
        <taxon>Eukaryota</taxon>
        <taxon>Discoba</taxon>
        <taxon>Heterolobosea</taxon>
        <taxon>Tetramitia</taxon>
        <taxon>Eutetramitia</taxon>
        <taxon>Vahlkampfiidae</taxon>
        <taxon>Naegleria</taxon>
    </lineage>
</organism>
<dbReference type="PANTHER" id="PTHR11219:SF69">
    <property type="entry name" value="TENEURIN-A"/>
    <property type="match status" value="1"/>
</dbReference>
<keyword evidence="7" id="KW-1185">Reference proteome</keyword>
<proteinExistence type="predicted"/>
<comment type="caution">
    <text evidence="4">Lacks conserved residue(s) required for the propagation of feature annotation.</text>
</comment>
<gene>
    <name evidence="6" type="ORF">FDP41_001564</name>
</gene>
<evidence type="ECO:0000256" key="2">
    <source>
        <dbReference type="ARBA" id="ARBA00022737"/>
    </source>
</evidence>
<dbReference type="InterPro" id="IPR013111">
    <property type="entry name" value="EGF_extracell"/>
</dbReference>
<dbReference type="EMBL" id="VFQX01000027">
    <property type="protein sequence ID" value="KAF0979221.1"/>
    <property type="molecule type" value="Genomic_DNA"/>
</dbReference>
<dbReference type="PROSITE" id="PS00022">
    <property type="entry name" value="EGF_1"/>
    <property type="match status" value="2"/>
</dbReference>
<keyword evidence="3 4" id="KW-1015">Disulfide bond</keyword>
<dbReference type="Gene3D" id="2.10.25.10">
    <property type="entry name" value="Laminin"/>
    <property type="match status" value="2"/>
</dbReference>
<evidence type="ECO:0000256" key="1">
    <source>
        <dbReference type="ARBA" id="ARBA00022536"/>
    </source>
</evidence>
<keyword evidence="1 4" id="KW-0245">EGF-like domain</keyword>
<dbReference type="InterPro" id="IPR051216">
    <property type="entry name" value="Teneurin"/>
</dbReference>
<sequence length="636" mass="69954">MFSSIHKLFFVIGTLFLLLFSHTFTPVLFLVHGSNTNTTTTSCFGISQTNNTYVCSGHGSCIATDVCTCNSGWVGSDCSLMGCFGIQQYASNVCSGHGTCLSSNRCNCWYPWGGENCSLPLCYSVLANATSVCHGRGSCVAPDTCVCNDGFTGLNCELLTNETGTCWDSSVEGAPKPIITSFSTSDGIWFSVNFTQDVNAEFSHVMFIGDNSSFHSDQCLLSGGERVDLKLAIFTPCHKVYYSQILNLEYLALNTNLTTELIGDYLKITIPIALYYLDEKGLSNGGFCRAFKFTTTQVIYVKISATVISSFNEYSPLNPYGVNLYTQQLTTNALTGVLQVQMILRTSNTSLSSFTFYNTTNPNYVFQVSMISFLYQSGPFSFYQIQMSSNVKVNDYRALTFFKASLRVNGVLDELINYIPFKIDYSIVDAPSDKNFSLVPVMFISSADWTSKSVFQTGEKVLVKVQTSSVLGNNHLIVNDAYLCCFKTFTPTLSYNPSQGEYGCSQFNSATMDVWKPIISNRVGNSELETQLIPFPQAKRYYGFSFTLIPSLFPQKYSNTTTSCFVQSNVGATAFYRSVVSSNSDEYASGVIVVKVLPSTKGQESTTRVSEGSFSMVSMAESVCLVVIMALLLMMM</sequence>
<dbReference type="Pfam" id="PF23106">
    <property type="entry name" value="EGF_Teneurin"/>
    <property type="match status" value="1"/>
</dbReference>
<evidence type="ECO:0000313" key="7">
    <source>
        <dbReference type="Proteomes" id="UP000444721"/>
    </source>
</evidence>
<dbReference type="Pfam" id="PF07974">
    <property type="entry name" value="EGF_2"/>
    <property type="match status" value="1"/>
</dbReference>
<evidence type="ECO:0000256" key="3">
    <source>
        <dbReference type="ARBA" id="ARBA00023157"/>
    </source>
</evidence>
<protein>
    <recommendedName>
        <fullName evidence="5">EGF-like domain-containing protein</fullName>
    </recommendedName>
</protein>
<dbReference type="InterPro" id="IPR000742">
    <property type="entry name" value="EGF"/>
</dbReference>
<comment type="caution">
    <text evidence="6">The sequence shown here is derived from an EMBL/GenBank/DDBJ whole genome shotgun (WGS) entry which is preliminary data.</text>
</comment>
<evidence type="ECO:0000256" key="4">
    <source>
        <dbReference type="PROSITE-ProRule" id="PRU00076"/>
    </source>
</evidence>
<dbReference type="VEuPathDB" id="AmoebaDB:NF0075380"/>
<feature type="disulfide bond" evidence="4">
    <location>
        <begin position="147"/>
        <end position="156"/>
    </location>
</feature>
<dbReference type="AlphaFoldDB" id="A0A6A5BXI7"/>
<reference evidence="6 7" key="1">
    <citation type="journal article" date="2019" name="Sci. Rep.">
        <title>Nanopore sequencing improves the draft genome of the human pathogenic amoeba Naegleria fowleri.</title>
        <authorList>
            <person name="Liechti N."/>
            <person name="Schurch N."/>
            <person name="Bruggmann R."/>
            <person name="Wittwer M."/>
        </authorList>
    </citation>
    <scope>NUCLEOTIDE SEQUENCE [LARGE SCALE GENOMIC DNA]</scope>
    <source>
        <strain evidence="6 7">ATCC 30894</strain>
    </source>
</reference>
<dbReference type="PROSITE" id="PS50026">
    <property type="entry name" value="EGF_3"/>
    <property type="match status" value="1"/>
</dbReference>
<dbReference type="PANTHER" id="PTHR11219">
    <property type="entry name" value="TENEURIN AND N-ACETYLGLUCOSAMINE-1-PHOSPHODIESTER ALPHA-N-ACETYLGLUCOSAMINIDASE"/>
    <property type="match status" value="1"/>
</dbReference>
<keyword evidence="2" id="KW-0677">Repeat</keyword>
<dbReference type="Proteomes" id="UP000444721">
    <property type="component" value="Unassembled WGS sequence"/>
</dbReference>